<feature type="region of interest" description="Disordered" evidence="2">
    <location>
        <begin position="1"/>
        <end position="255"/>
    </location>
</feature>
<dbReference type="Pfam" id="PF07814">
    <property type="entry name" value="WAPL"/>
    <property type="match status" value="1"/>
</dbReference>
<evidence type="ECO:0000256" key="2">
    <source>
        <dbReference type="SAM" id="MobiDB-lite"/>
    </source>
</evidence>
<feature type="compositionally biased region" description="Polar residues" evidence="2">
    <location>
        <begin position="1"/>
        <end position="19"/>
    </location>
</feature>
<dbReference type="AlphaFoldDB" id="A0A086TA92"/>
<sequence>MVSRPISKTSTQRKLSTYGKSARDQVGTKSQTVSSVNHAPSSIYDFPDSDDSGSSPPSPNPISKQKPLPHRAHAALKATTPVRSPSNRSSGDDTRKRKHAKAFDADLITKQAPSLASRSKTSTTPSTEKRATPPKKTTPPKNEATIRARTTPIRSPAAQAPSPRAQIQPPPRVTASSSTPPTSNPSRASSQPRKSRLIDRLAAQKVDDSGSDSDSGPDPSASASEDGTDRIPPQLQTPLAQRSGPSETEIWSRPTYSQLGASATKKIKHTYSQARSILGDTQSQDDPYGLSSDLPDDSLRLSPPPQPILADEFDMSDEDDDAAPTIGIKSVHELRRAGANNRFTDEMEDLLSRIGTPTRSISSMRRNALLELAQKLQRGDFASQFRDHVARDNIAKKIGDEADVISGFAMAAGLVIFLSSHNAPHLLRRLMEERIGKLLGRLLRTSEDVDVIAGGRSSNLSKSSKNTLSSIKSCLVRLQVWRGYSPTTLSPRRVALQLCHLLQSNLDARNRADLSRDIEQDFADIVETQAQRGSAEDVDFALSVLIMESESGPEVAALGRDRIDRHAPSYAQIFQRTLDTCPKNRGEIKSAALKLAINTTNTEAGAQAFGDGAMLANLARLTSDGLCQAQQAIKERNLEGSMYDGLLLLLGIMINVLEHFPPARASLDEGSLEQLAGLFIEHRESAGDADSEEKSKVSVAFGYLAVVLGYLCLEDGGRRAIGLRSQGSGIGGLIDSIREFIGLYRTIDPKVHELEGLAQELRRLNR</sequence>
<evidence type="ECO:0000313" key="4">
    <source>
        <dbReference type="EMBL" id="KFH46274.1"/>
    </source>
</evidence>
<dbReference type="PANTHER" id="PTHR22100">
    <property type="entry name" value="WINGS APART-LIKE PROTEIN HOMOLOG"/>
    <property type="match status" value="1"/>
</dbReference>
<dbReference type="Gene3D" id="1.25.10.10">
    <property type="entry name" value="Leucine-rich Repeat Variant"/>
    <property type="match status" value="2"/>
</dbReference>
<protein>
    <recommendedName>
        <fullName evidence="3">Wings apart-like protein C-terminal domain-containing protein</fullName>
    </recommendedName>
</protein>
<feature type="compositionally biased region" description="Low complexity" evidence="2">
    <location>
        <begin position="152"/>
        <end position="190"/>
    </location>
</feature>
<name>A0A086TA92_HAPC1</name>
<dbReference type="PANTHER" id="PTHR22100:SF13">
    <property type="entry name" value="WINGS APART-LIKE PROTEIN HOMOLOG"/>
    <property type="match status" value="1"/>
</dbReference>
<evidence type="ECO:0000256" key="1">
    <source>
        <dbReference type="ARBA" id="ARBA00006854"/>
    </source>
</evidence>
<comment type="caution">
    <text evidence="4">The sequence shown here is derived from an EMBL/GenBank/DDBJ whole genome shotgun (WGS) entry which is preliminary data.</text>
</comment>
<dbReference type="OrthoDB" id="78088at2759"/>
<reference evidence="5" key="1">
    <citation type="journal article" date="2014" name="Genome Announc.">
        <title>Genome sequence and annotation of Acremonium chrysogenum, producer of the beta-lactam antibiotic cephalosporin C.</title>
        <authorList>
            <person name="Terfehr D."/>
            <person name="Dahlmann T.A."/>
            <person name="Specht T."/>
            <person name="Zadra I."/>
            <person name="Kuernsteiner H."/>
            <person name="Kueck U."/>
        </authorList>
    </citation>
    <scope>NUCLEOTIDE SEQUENCE [LARGE SCALE GENOMIC DNA]</scope>
    <source>
        <strain evidence="5">ATCC 11550 / CBS 779.69 / DSM 880 / IAM 14645 / JCM 23072 / IMI 49137</strain>
    </source>
</reference>
<accession>A0A086TA92</accession>
<dbReference type="STRING" id="857340.A0A086TA92"/>
<feature type="compositionally biased region" description="Polar residues" evidence="2">
    <location>
        <begin position="234"/>
        <end position="246"/>
    </location>
</feature>
<evidence type="ECO:0000313" key="5">
    <source>
        <dbReference type="Proteomes" id="UP000029964"/>
    </source>
</evidence>
<keyword evidence="5" id="KW-1185">Reference proteome</keyword>
<dbReference type="InterPro" id="IPR039874">
    <property type="entry name" value="WAPL"/>
</dbReference>
<dbReference type="HOGENOM" id="CLU_011973_2_0_1"/>
<comment type="similarity">
    <text evidence="1">Belongs to the WAPL family.</text>
</comment>
<proteinExistence type="inferred from homology"/>
<feature type="compositionally biased region" description="Polar residues" evidence="2">
    <location>
        <begin position="27"/>
        <end position="40"/>
    </location>
</feature>
<gene>
    <name evidence="4" type="ORF">ACRE_028740</name>
</gene>
<feature type="compositionally biased region" description="Low complexity" evidence="2">
    <location>
        <begin position="212"/>
        <end position="224"/>
    </location>
</feature>
<feature type="compositionally biased region" description="Polar residues" evidence="2">
    <location>
        <begin position="111"/>
        <end position="126"/>
    </location>
</feature>
<dbReference type="Proteomes" id="UP000029964">
    <property type="component" value="Unassembled WGS sequence"/>
</dbReference>
<dbReference type="InterPro" id="IPR011989">
    <property type="entry name" value="ARM-like"/>
</dbReference>
<feature type="domain" description="Wings apart-like protein C-terminal" evidence="3">
    <location>
        <begin position="328"/>
        <end position="659"/>
    </location>
</feature>
<dbReference type="EMBL" id="JPKY01000021">
    <property type="protein sequence ID" value="KFH46274.1"/>
    <property type="molecule type" value="Genomic_DNA"/>
</dbReference>
<organism evidence="4 5">
    <name type="scientific">Hapsidospora chrysogenum (strain ATCC 11550 / CBS 779.69 / DSM 880 / IAM 14645 / JCM 23072 / IMI 49137)</name>
    <name type="common">Acremonium chrysogenum</name>
    <dbReference type="NCBI Taxonomy" id="857340"/>
    <lineage>
        <taxon>Eukaryota</taxon>
        <taxon>Fungi</taxon>
        <taxon>Dikarya</taxon>
        <taxon>Ascomycota</taxon>
        <taxon>Pezizomycotina</taxon>
        <taxon>Sordariomycetes</taxon>
        <taxon>Hypocreomycetidae</taxon>
        <taxon>Hypocreales</taxon>
        <taxon>Bionectriaceae</taxon>
        <taxon>Hapsidospora</taxon>
    </lineage>
</organism>
<feature type="region of interest" description="Disordered" evidence="2">
    <location>
        <begin position="278"/>
        <end position="306"/>
    </location>
</feature>
<dbReference type="InterPro" id="IPR022771">
    <property type="entry name" value="WAPL_C"/>
</dbReference>
<evidence type="ECO:0000259" key="3">
    <source>
        <dbReference type="Pfam" id="PF07814"/>
    </source>
</evidence>